<reference evidence="4 6" key="1">
    <citation type="submission" date="2018-08" db="EMBL/GenBank/DDBJ databases">
        <title>The first complete genome of Treponema rectale (CHPAT), a commensal spirochete of the bovine rectum.</title>
        <authorList>
            <person name="Staton G.J."/>
            <person name="Clegg S.R."/>
            <person name="Carter S.D."/>
            <person name="Radford A.D."/>
            <person name="Darby A."/>
            <person name="Hall N."/>
            <person name="Birtles R.J."/>
            <person name="Evans N.J."/>
        </authorList>
    </citation>
    <scope>NUCLEOTIDE SEQUENCE [LARGE SCALE GENOMIC DNA]</scope>
    <source>
        <strain evidence="4 6">CHPA</strain>
    </source>
</reference>
<gene>
    <name evidence="4" type="ORF">DYE49_10745</name>
    <name evidence="3" type="ORF">HNP77_001575</name>
</gene>
<dbReference type="EMBL" id="CP031517">
    <property type="protein sequence ID" value="QOS40901.1"/>
    <property type="molecule type" value="Genomic_DNA"/>
</dbReference>
<keyword evidence="5" id="KW-1185">Reference proteome</keyword>
<feature type="domain" description="Transposase (putative) YhgA-like" evidence="2">
    <location>
        <begin position="72"/>
        <end position="153"/>
    </location>
</feature>
<dbReference type="Pfam" id="PF04754">
    <property type="entry name" value="Transposase_31"/>
    <property type="match status" value="1"/>
</dbReference>
<organism evidence="3 5">
    <name type="scientific">Treponema rectale</name>
    <dbReference type="NCBI Taxonomy" id="744512"/>
    <lineage>
        <taxon>Bacteria</taxon>
        <taxon>Pseudomonadati</taxon>
        <taxon>Spirochaetota</taxon>
        <taxon>Spirochaetia</taxon>
        <taxon>Spirochaetales</taxon>
        <taxon>Treponemataceae</taxon>
        <taxon>Treponema</taxon>
    </lineage>
</organism>
<name>A0A840SH25_9SPIR</name>
<accession>A0A840SH25</accession>
<dbReference type="KEGG" id="trc:DYE49_10745"/>
<sequence>MEKENENRTVKDSLFVDYFSKDAVVGKKNFIELYNCISGNSLSPEDTVLEDVKIEQVIYKSFCNDISMLVNGKLVVLLEHQSSVNENMPLRFLIYCSRIYERIVDSRLKFSTERKMIPSPEFYVIYNGGRNYPPQKILRLSDSFIDKKGESEVPLELNVKVFNIKHPECTLDFSSCKPLDNYVKFISLVEEEKSSGASDFMTRAVLKAQKQNLLPDYLRRKASEVISMVFNEYDYETDIQVKTEEAERRGHAAGLSEGRAAGLSEGRAAGLSEGRTEGARNARIETARKLMQKNVSVQIIEECTGLSEEEILKVK</sequence>
<feature type="region of interest" description="Disordered" evidence="1">
    <location>
        <begin position="246"/>
        <end position="280"/>
    </location>
</feature>
<protein>
    <recommendedName>
        <fullName evidence="2">Transposase (putative) YhgA-like domain-containing protein</fullName>
    </recommendedName>
</protein>
<evidence type="ECO:0000313" key="6">
    <source>
        <dbReference type="Proteomes" id="UP000593591"/>
    </source>
</evidence>
<evidence type="ECO:0000313" key="3">
    <source>
        <dbReference type="EMBL" id="MBB5219206.1"/>
    </source>
</evidence>
<dbReference type="RefSeq" id="WP_184652623.1">
    <property type="nucleotide sequence ID" value="NZ_JACHFR010000002.1"/>
</dbReference>
<evidence type="ECO:0000256" key="1">
    <source>
        <dbReference type="SAM" id="MobiDB-lite"/>
    </source>
</evidence>
<proteinExistence type="predicted"/>
<dbReference type="EMBL" id="JACHFR010000002">
    <property type="protein sequence ID" value="MBB5219206.1"/>
    <property type="molecule type" value="Genomic_DNA"/>
</dbReference>
<evidence type="ECO:0000313" key="5">
    <source>
        <dbReference type="Proteomes" id="UP000578697"/>
    </source>
</evidence>
<dbReference type="AlphaFoldDB" id="A0A840SH25"/>
<evidence type="ECO:0000259" key="2">
    <source>
        <dbReference type="Pfam" id="PF04754"/>
    </source>
</evidence>
<dbReference type="Proteomes" id="UP000578697">
    <property type="component" value="Unassembled WGS sequence"/>
</dbReference>
<reference evidence="3 5" key="2">
    <citation type="submission" date="2020-08" db="EMBL/GenBank/DDBJ databases">
        <title>Genomic Encyclopedia of Type Strains, Phase IV (KMG-IV): sequencing the most valuable type-strain genomes for metagenomic binning, comparative biology and taxonomic classification.</title>
        <authorList>
            <person name="Goeker M."/>
        </authorList>
    </citation>
    <scope>NUCLEOTIDE SEQUENCE [LARGE SCALE GENOMIC DNA]</scope>
    <source>
        <strain evidence="3 5">DSM 103679</strain>
    </source>
</reference>
<dbReference type="Proteomes" id="UP000593591">
    <property type="component" value="Chromosome"/>
</dbReference>
<dbReference type="InterPro" id="IPR006842">
    <property type="entry name" value="Transposase_31"/>
</dbReference>
<evidence type="ECO:0000313" key="4">
    <source>
        <dbReference type="EMBL" id="QOS40901.1"/>
    </source>
</evidence>